<dbReference type="SUPFAM" id="SSF46774">
    <property type="entry name" value="ARID-like"/>
    <property type="match status" value="1"/>
</dbReference>
<dbReference type="AlphaFoldDB" id="W1NHJ6"/>
<dbReference type="GO" id="GO:0003677">
    <property type="term" value="F:DNA binding"/>
    <property type="evidence" value="ECO:0007669"/>
    <property type="project" value="InterPro"/>
</dbReference>
<dbReference type="SMART" id="SM00501">
    <property type="entry name" value="BRIGHT"/>
    <property type="match status" value="1"/>
</dbReference>
<dbReference type="PROSITE" id="PS51011">
    <property type="entry name" value="ARID"/>
    <property type="match status" value="1"/>
</dbReference>
<gene>
    <name evidence="2" type="ORF">AMTR_s00009p00212200</name>
</gene>
<sequence length="378" mass="41425">MDIVGNSDEDLLSKGKIKVLFNQILKAGAKGSQEKEGRPFPPMVGDGRSIDLYSLFLVVWKKGGYDSVSKSCAWSSVADELCFESSCGAPIKLVYAKYLSFMDRWMEAHGLDFKNCLEALVHGNMHKKNGMHASCELDCNGKELRTPSKQSAYASPKLDCNGPKHEAPSKQRGENLNISVIYVDSEDEKVDGNICSPTWKREPLILMLKWLKGVAKYPGDPKIGLDESGKGNPIVEKYRAQCILARKAFLLKREEYSGSGDSFAQGMTCGFKGIPFNNKALSDFLVLSELSSEPKNWSFDVENGITIGRYPNLVLHDTNLRSHILSFGQNLPGVSCSVSLVATYILKVLVFLGFGCANGAEPIMNLGPARCGLNFGLS</sequence>
<dbReference type="PANTHER" id="PTHR46410">
    <property type="entry name" value="AT-RICH INTERACTIVE DOMAIN-CONTAINING PROTEIN 2"/>
    <property type="match status" value="1"/>
</dbReference>
<evidence type="ECO:0000313" key="3">
    <source>
        <dbReference type="Proteomes" id="UP000017836"/>
    </source>
</evidence>
<name>W1NHJ6_AMBTC</name>
<reference evidence="3" key="1">
    <citation type="journal article" date="2013" name="Science">
        <title>The Amborella genome and the evolution of flowering plants.</title>
        <authorList>
            <consortium name="Amborella Genome Project"/>
        </authorList>
    </citation>
    <scope>NUCLEOTIDE SEQUENCE [LARGE SCALE GENOMIC DNA]</scope>
</reference>
<dbReference type="CDD" id="cd16100">
    <property type="entry name" value="ARID"/>
    <property type="match status" value="1"/>
</dbReference>
<dbReference type="PANTHER" id="PTHR46410:SF1">
    <property type="entry name" value="AT-RICH INTERACTIVE DOMAIN-CONTAINING PROTEIN 1"/>
    <property type="match status" value="1"/>
</dbReference>
<evidence type="ECO:0000259" key="1">
    <source>
        <dbReference type="PROSITE" id="PS51011"/>
    </source>
</evidence>
<dbReference type="Gene3D" id="1.10.150.60">
    <property type="entry name" value="ARID DNA-binding domain"/>
    <property type="match status" value="1"/>
</dbReference>
<organism evidence="2 3">
    <name type="scientific">Amborella trichopoda</name>
    <dbReference type="NCBI Taxonomy" id="13333"/>
    <lineage>
        <taxon>Eukaryota</taxon>
        <taxon>Viridiplantae</taxon>
        <taxon>Streptophyta</taxon>
        <taxon>Embryophyta</taxon>
        <taxon>Tracheophyta</taxon>
        <taxon>Spermatophyta</taxon>
        <taxon>Magnoliopsida</taxon>
        <taxon>Amborellales</taxon>
        <taxon>Amborellaceae</taxon>
        <taxon>Amborella</taxon>
    </lineage>
</organism>
<dbReference type="InterPro" id="IPR036431">
    <property type="entry name" value="ARID_dom_sf"/>
</dbReference>
<dbReference type="InterPro" id="IPR001606">
    <property type="entry name" value="ARID_dom"/>
</dbReference>
<protein>
    <recommendedName>
        <fullName evidence="1">ARID domain-containing protein</fullName>
    </recommendedName>
</protein>
<dbReference type="Pfam" id="PF01388">
    <property type="entry name" value="ARID"/>
    <property type="match status" value="1"/>
</dbReference>
<dbReference type="HOGENOM" id="CLU_732256_0_0_1"/>
<dbReference type="SMART" id="SM01014">
    <property type="entry name" value="ARID"/>
    <property type="match status" value="1"/>
</dbReference>
<dbReference type="Gramene" id="ERM94956">
    <property type="protein sequence ID" value="ERM94956"/>
    <property type="gene ID" value="AMTR_s00009p00212200"/>
</dbReference>
<feature type="domain" description="ARID" evidence="1">
    <location>
        <begin position="14"/>
        <end position="107"/>
    </location>
</feature>
<keyword evidence="3" id="KW-1185">Reference proteome</keyword>
<dbReference type="Proteomes" id="UP000017836">
    <property type="component" value="Unassembled WGS sequence"/>
</dbReference>
<evidence type="ECO:0000313" key="2">
    <source>
        <dbReference type="EMBL" id="ERM94956.1"/>
    </source>
</evidence>
<accession>W1NHJ6</accession>
<proteinExistence type="predicted"/>
<dbReference type="EMBL" id="KI397501">
    <property type="protein sequence ID" value="ERM94956.1"/>
    <property type="molecule type" value="Genomic_DNA"/>
</dbReference>